<dbReference type="PANTHER" id="PTHR22642:SF2">
    <property type="entry name" value="PROTEIN LONG AFTER FAR-RED 3"/>
    <property type="match status" value="1"/>
</dbReference>
<sequence>MTATLIRNANIYVQRGRFEEALLVEDGFITAIGTNEEIAARAPADAEVFDAQGRTIVPGFNDSHQHLFNTGIALTDIRLHKATSIREVKEIARRYIEERRPAPGTVLHGMGWNQDYFTDEARLLTRADLDDITTEYPLIFERACGHMLTANTAALERAGITRDTVVPEGGSIGHDENGELNGIFAENARGPLTALFRNRSAEDCAELIRTGMRHAAETGVTSVQTCDLREGTWRTVLEAYNRVMADNPVTRVSHQAYFSKPEEYREFLAEGHVTKSGTPFHRFGPLKLFVDGSLGARTAYMREPYHDAPETRGISTLTPEQLDALVGTAVEHNCGVAIHAIGDAAVEEVLDAYDRVCTDGMNPNRLGIIHVQITDRPLVERFTKNHILALVQPIFLHYDTTIVEDRVGKDLAATSYAFGTMKKLGIHMSFGTDSPIEDMNPIDNLYCAVTRSNLKGEPAGGFHPEECLDIYDAVDAYTTESAYATFEEDIKGRLLPGYYADLVVLSENIFEMPKTELRRTKVDATMVGGRFVFMREGA</sequence>
<dbReference type="InterPro" id="IPR032466">
    <property type="entry name" value="Metal_Hydrolase"/>
</dbReference>
<dbReference type="InterPro" id="IPR033932">
    <property type="entry name" value="YtcJ-like"/>
</dbReference>
<keyword evidence="3" id="KW-1185">Reference proteome</keyword>
<dbReference type="RefSeq" id="WP_205102503.1">
    <property type="nucleotide sequence ID" value="NZ_JACJJC010000007.1"/>
</dbReference>
<feature type="domain" description="Amidohydrolase 3" evidence="1">
    <location>
        <begin position="47"/>
        <end position="533"/>
    </location>
</feature>
<proteinExistence type="predicted"/>
<comment type="caution">
    <text evidence="2">The sequence shown here is derived from an EMBL/GenBank/DDBJ whole genome shotgun (WGS) entry which is preliminary data.</text>
</comment>
<dbReference type="SUPFAM" id="SSF51338">
    <property type="entry name" value="Composite domain of metallo-dependent hydrolases"/>
    <property type="match status" value="1"/>
</dbReference>
<evidence type="ECO:0000259" key="1">
    <source>
        <dbReference type="Pfam" id="PF07969"/>
    </source>
</evidence>
<dbReference type="InterPro" id="IPR013108">
    <property type="entry name" value="Amidohydro_3"/>
</dbReference>
<dbReference type="InterPro" id="IPR011059">
    <property type="entry name" value="Metal-dep_hydrolase_composite"/>
</dbReference>
<evidence type="ECO:0000313" key="3">
    <source>
        <dbReference type="Proteomes" id="UP000715095"/>
    </source>
</evidence>
<dbReference type="SUPFAM" id="SSF51556">
    <property type="entry name" value="Metallo-dependent hydrolases"/>
    <property type="match status" value="1"/>
</dbReference>
<protein>
    <submittedName>
        <fullName evidence="2">Amidohydrolase</fullName>
    </submittedName>
</protein>
<accession>A0ABS2DSB9</accession>
<dbReference type="Gene3D" id="2.30.40.10">
    <property type="entry name" value="Urease, subunit C, domain 1"/>
    <property type="match status" value="1"/>
</dbReference>
<dbReference type="PANTHER" id="PTHR22642">
    <property type="entry name" value="IMIDAZOLONEPROPIONASE"/>
    <property type="match status" value="1"/>
</dbReference>
<dbReference type="Gene3D" id="3.20.20.140">
    <property type="entry name" value="Metal-dependent hydrolases"/>
    <property type="match status" value="1"/>
</dbReference>
<name>A0ABS2DSB9_9BURK</name>
<gene>
    <name evidence="2" type="ORF">H6A60_05995</name>
</gene>
<dbReference type="Proteomes" id="UP000715095">
    <property type="component" value="Unassembled WGS sequence"/>
</dbReference>
<dbReference type="CDD" id="cd01300">
    <property type="entry name" value="YtcJ_like"/>
    <property type="match status" value="1"/>
</dbReference>
<evidence type="ECO:0000313" key="2">
    <source>
        <dbReference type="EMBL" id="MBM6704037.1"/>
    </source>
</evidence>
<organism evidence="2 3">
    <name type="scientific">Sutterella massiliensis</name>
    <dbReference type="NCBI Taxonomy" id="1816689"/>
    <lineage>
        <taxon>Bacteria</taxon>
        <taxon>Pseudomonadati</taxon>
        <taxon>Pseudomonadota</taxon>
        <taxon>Betaproteobacteria</taxon>
        <taxon>Burkholderiales</taxon>
        <taxon>Sutterellaceae</taxon>
        <taxon>Sutterella</taxon>
    </lineage>
</organism>
<dbReference type="Gene3D" id="3.10.310.70">
    <property type="match status" value="1"/>
</dbReference>
<dbReference type="Pfam" id="PF07969">
    <property type="entry name" value="Amidohydro_3"/>
    <property type="match status" value="1"/>
</dbReference>
<reference evidence="2 3" key="1">
    <citation type="journal article" date="2021" name="Sci. Rep.">
        <title>The distribution of antibiotic resistance genes in chicken gut microbiota commensals.</title>
        <authorList>
            <person name="Juricova H."/>
            <person name="Matiasovicova J."/>
            <person name="Kubasova T."/>
            <person name="Cejkova D."/>
            <person name="Rychlik I."/>
        </authorList>
    </citation>
    <scope>NUCLEOTIDE SEQUENCE [LARGE SCALE GENOMIC DNA]</scope>
    <source>
        <strain evidence="2 3">An829</strain>
    </source>
</reference>
<dbReference type="EMBL" id="JACJJC010000007">
    <property type="protein sequence ID" value="MBM6704037.1"/>
    <property type="molecule type" value="Genomic_DNA"/>
</dbReference>